<accession>M0N909</accession>
<dbReference type="STRING" id="1227456.C450_06060"/>
<evidence type="ECO:0000313" key="2">
    <source>
        <dbReference type="EMBL" id="EMA54371.1"/>
    </source>
</evidence>
<evidence type="ECO:0000313" key="3">
    <source>
        <dbReference type="Proteomes" id="UP000011625"/>
    </source>
</evidence>
<dbReference type="EMBL" id="AOME01000028">
    <property type="protein sequence ID" value="EMA54371.1"/>
    <property type="molecule type" value="Genomic_DNA"/>
</dbReference>
<dbReference type="OrthoDB" id="215785at2157"/>
<organism evidence="2 3">
    <name type="scientific">Halococcus salifodinae DSM 8989</name>
    <dbReference type="NCBI Taxonomy" id="1227456"/>
    <lineage>
        <taxon>Archaea</taxon>
        <taxon>Methanobacteriati</taxon>
        <taxon>Methanobacteriota</taxon>
        <taxon>Stenosarchaea group</taxon>
        <taxon>Halobacteria</taxon>
        <taxon>Halobacteriales</taxon>
        <taxon>Halococcaceae</taxon>
        <taxon>Halococcus</taxon>
    </lineage>
</organism>
<comment type="caution">
    <text evidence="2">The sequence shown here is derived from an EMBL/GenBank/DDBJ whole genome shotgun (WGS) entry which is preliminary data.</text>
</comment>
<protein>
    <submittedName>
        <fullName evidence="2">Uncharacterized protein</fullName>
    </submittedName>
</protein>
<sequence length="113" mass="12023">MSTKPKDAVWISRETAETALTELNNLLDYADAGMETGGVRAAMDDLWHALEDDGPRTSVTSSGEFDKLAITGVSNGAVVIDHGRTPPRAIITTDGSEVPTDIIELPGNEVEAR</sequence>
<name>M0N909_9EURY</name>
<keyword evidence="3" id="KW-1185">Reference proteome</keyword>
<dbReference type="RefSeq" id="WP_005041302.1">
    <property type="nucleotide sequence ID" value="NZ_AOME01000028.1"/>
</dbReference>
<feature type="region of interest" description="Disordered" evidence="1">
    <location>
        <begin position="86"/>
        <end position="113"/>
    </location>
</feature>
<dbReference type="Proteomes" id="UP000011625">
    <property type="component" value="Unassembled WGS sequence"/>
</dbReference>
<proteinExistence type="predicted"/>
<evidence type="ECO:0000256" key="1">
    <source>
        <dbReference type="SAM" id="MobiDB-lite"/>
    </source>
</evidence>
<dbReference type="AlphaFoldDB" id="M0N909"/>
<dbReference type="PATRIC" id="fig|1227456.3.peg.1222"/>
<reference evidence="2 3" key="1">
    <citation type="journal article" date="2014" name="PLoS Genet.">
        <title>Phylogenetically driven sequencing of extremely halophilic archaea reveals strategies for static and dynamic osmo-response.</title>
        <authorList>
            <person name="Becker E.A."/>
            <person name="Seitzer P.M."/>
            <person name="Tritt A."/>
            <person name="Larsen D."/>
            <person name="Krusor M."/>
            <person name="Yao A.I."/>
            <person name="Wu D."/>
            <person name="Madern D."/>
            <person name="Eisen J.A."/>
            <person name="Darling A.E."/>
            <person name="Facciotti M.T."/>
        </authorList>
    </citation>
    <scope>NUCLEOTIDE SEQUENCE [LARGE SCALE GENOMIC DNA]</scope>
    <source>
        <strain evidence="2 3">DSM 8989</strain>
    </source>
</reference>
<gene>
    <name evidence="2" type="ORF">C450_06060</name>
</gene>